<dbReference type="EMBL" id="AP022572">
    <property type="protein sequence ID" value="BBX55242.1"/>
    <property type="molecule type" value="Genomic_DNA"/>
</dbReference>
<evidence type="ECO:0000256" key="1">
    <source>
        <dbReference type="SAM" id="MobiDB-lite"/>
    </source>
</evidence>
<proteinExistence type="predicted"/>
<feature type="compositionally biased region" description="Basic and acidic residues" evidence="1">
    <location>
        <begin position="12"/>
        <end position="25"/>
    </location>
</feature>
<reference evidence="2 3" key="1">
    <citation type="journal article" date="2019" name="Emerg. Microbes Infect.">
        <title>Comprehensive subspecies identification of 175 nontuberculous mycobacteria species based on 7547 genomic profiles.</title>
        <authorList>
            <person name="Matsumoto Y."/>
            <person name="Kinjo T."/>
            <person name="Motooka D."/>
            <person name="Nabeya D."/>
            <person name="Jung N."/>
            <person name="Uechi K."/>
            <person name="Horii T."/>
            <person name="Iida T."/>
            <person name="Fujita J."/>
            <person name="Nakamura S."/>
        </authorList>
    </citation>
    <scope>NUCLEOTIDE SEQUENCE [LARGE SCALE GENOMIC DNA]</scope>
    <source>
        <strain evidence="2 3">JCM 12657</strain>
    </source>
</reference>
<name>A0A7I7L6X0_9MYCO</name>
<accession>A0A7I7L6X0</accession>
<gene>
    <name evidence="2" type="ORF">MSHO_05870</name>
</gene>
<evidence type="ECO:0000313" key="3">
    <source>
        <dbReference type="Proteomes" id="UP000467164"/>
    </source>
</evidence>
<dbReference type="Proteomes" id="UP000467164">
    <property type="component" value="Chromosome"/>
</dbReference>
<feature type="compositionally biased region" description="Polar residues" evidence="1">
    <location>
        <begin position="1"/>
        <end position="10"/>
    </location>
</feature>
<sequence length="78" mass="8161">MFTDEQSNRFSAAHDHEHARPDPKSSDAGVSTPDGGAPPCVGAYATGAAPCVVEPIREVIYAKSGSVSYLGERRGKAE</sequence>
<feature type="region of interest" description="Disordered" evidence="1">
    <location>
        <begin position="1"/>
        <end position="38"/>
    </location>
</feature>
<dbReference type="AlphaFoldDB" id="A0A7I7L6X0"/>
<evidence type="ECO:0000313" key="2">
    <source>
        <dbReference type="EMBL" id="BBX55242.1"/>
    </source>
</evidence>
<organism evidence="2 3">
    <name type="scientific">Mycobacterium shottsii</name>
    <dbReference type="NCBI Taxonomy" id="133549"/>
    <lineage>
        <taxon>Bacteria</taxon>
        <taxon>Bacillati</taxon>
        <taxon>Actinomycetota</taxon>
        <taxon>Actinomycetes</taxon>
        <taxon>Mycobacteriales</taxon>
        <taxon>Mycobacteriaceae</taxon>
        <taxon>Mycobacterium</taxon>
        <taxon>Mycobacterium ulcerans group</taxon>
    </lineage>
</organism>
<protein>
    <submittedName>
        <fullName evidence="2">Uncharacterized protein</fullName>
    </submittedName>
</protein>
<dbReference type="KEGG" id="msho:MSHO_05870"/>
<keyword evidence="3" id="KW-1185">Reference proteome</keyword>